<evidence type="ECO:0000313" key="4">
    <source>
        <dbReference type="Proteomes" id="UP001548189"/>
    </source>
</evidence>
<dbReference type="PROSITE" id="PS50975">
    <property type="entry name" value="ATP_GRASP"/>
    <property type="match status" value="1"/>
</dbReference>
<keyword evidence="1" id="KW-0547">Nucleotide-binding</keyword>
<dbReference type="Proteomes" id="UP001548189">
    <property type="component" value="Unassembled WGS sequence"/>
</dbReference>
<dbReference type="Gene3D" id="3.30.470.20">
    <property type="entry name" value="ATP-grasp fold, B domain"/>
    <property type="match status" value="1"/>
</dbReference>
<dbReference type="SUPFAM" id="SSF56059">
    <property type="entry name" value="Glutathione synthetase ATP-binding domain-like"/>
    <property type="match status" value="1"/>
</dbReference>
<evidence type="ECO:0000313" key="3">
    <source>
        <dbReference type="EMBL" id="MET1255375.1"/>
    </source>
</evidence>
<keyword evidence="1" id="KW-0067">ATP-binding</keyword>
<evidence type="ECO:0000259" key="2">
    <source>
        <dbReference type="PROSITE" id="PS50975"/>
    </source>
</evidence>
<proteinExistence type="predicted"/>
<sequence>MQKVRVAVIYNAQSQDGLALAVIRCLERAKKYEIFVIGESKKTNLSLSRGVNIINADLNFEQPDQVIQQLIQLNLQIKIDLLLPICEKSIVFCETQKQQLDQFVKLVHTPPLASLDIALNKSVLAQYCVNNHISVPSLVNPHNYQGKFPLIAKPVSGQSGGNGIVSLHNSQQLNDHLATVGECSADYLYQEKIAGVDIDISVLCLNGEIKAYTIQQQVGEKDEPYLPPQSIRFVENQKLFNMTQDLMQKLNWSGIAHIDCILDTHTQDIYILEINSRYWQSLLASHLAGVNFVDMACQMALGNAVHFNGFTPITFGPIKVPLKKLLDKNYKTMLPIITRDWRPIFARLLSRFH</sequence>
<dbReference type="EMBL" id="JBEVCJ010000009">
    <property type="protein sequence ID" value="MET1255375.1"/>
    <property type="molecule type" value="Genomic_DNA"/>
</dbReference>
<dbReference type="Pfam" id="PF02655">
    <property type="entry name" value="ATP-grasp_3"/>
    <property type="match status" value="1"/>
</dbReference>
<organism evidence="3 4">
    <name type="scientific">Aliikangiella maris</name>
    <dbReference type="NCBI Taxonomy" id="3162458"/>
    <lineage>
        <taxon>Bacteria</taxon>
        <taxon>Pseudomonadati</taxon>
        <taxon>Pseudomonadota</taxon>
        <taxon>Gammaproteobacteria</taxon>
        <taxon>Oceanospirillales</taxon>
        <taxon>Pleioneaceae</taxon>
        <taxon>Aliikangiella</taxon>
    </lineage>
</organism>
<reference evidence="3 4" key="1">
    <citation type="submission" date="2024-06" db="EMBL/GenBank/DDBJ databases">
        <authorList>
            <person name="Li F."/>
        </authorList>
    </citation>
    <scope>NUCLEOTIDE SEQUENCE [LARGE SCALE GENOMIC DNA]</scope>
    <source>
        <strain evidence="3 4">GXAS 311</strain>
    </source>
</reference>
<dbReference type="InterPro" id="IPR011761">
    <property type="entry name" value="ATP-grasp"/>
</dbReference>
<dbReference type="InterPro" id="IPR003806">
    <property type="entry name" value="ATP-grasp_PylC-type"/>
</dbReference>
<evidence type="ECO:0000256" key="1">
    <source>
        <dbReference type="PROSITE-ProRule" id="PRU00409"/>
    </source>
</evidence>
<protein>
    <submittedName>
        <fullName evidence="3">ATP-grasp domain-containing protein</fullName>
    </submittedName>
</protein>
<dbReference type="RefSeq" id="WP_353895960.1">
    <property type="nucleotide sequence ID" value="NZ_JBEVCJ010000009.1"/>
</dbReference>
<gene>
    <name evidence="3" type="ORF">ABVT43_09580</name>
</gene>
<feature type="domain" description="ATP-grasp" evidence="2">
    <location>
        <begin position="121"/>
        <end position="301"/>
    </location>
</feature>
<keyword evidence="4" id="KW-1185">Reference proteome</keyword>
<comment type="caution">
    <text evidence="3">The sequence shown here is derived from an EMBL/GenBank/DDBJ whole genome shotgun (WGS) entry which is preliminary data.</text>
</comment>
<name>A0ABV2BTW5_9GAMM</name>
<accession>A0ABV2BTW5</accession>